<dbReference type="PROSITE" id="PS00933">
    <property type="entry name" value="FGGY_KINASES_1"/>
    <property type="match status" value="1"/>
</dbReference>
<dbReference type="EMBL" id="CAJVPI010000635">
    <property type="protein sequence ID" value="CAG8558027.1"/>
    <property type="molecule type" value="Genomic_DNA"/>
</dbReference>
<protein>
    <recommendedName>
        <fullName evidence="3">glycerol kinase</fullName>
        <ecNumber evidence="3">2.7.1.30</ecNumber>
    </recommendedName>
    <alternativeName>
        <fullName evidence="9">ATP:glycerol 3-phosphotransferase</fullName>
    </alternativeName>
</protein>
<evidence type="ECO:0000256" key="2">
    <source>
        <dbReference type="ARBA" id="ARBA00009156"/>
    </source>
</evidence>
<dbReference type="Pfam" id="PF00370">
    <property type="entry name" value="FGGY_N"/>
    <property type="match status" value="1"/>
</dbReference>
<dbReference type="NCBIfam" id="TIGR01311">
    <property type="entry name" value="glycerol_kin"/>
    <property type="match status" value="1"/>
</dbReference>
<dbReference type="AlphaFoldDB" id="A0A9N9FUX3"/>
<dbReference type="GO" id="GO:0006641">
    <property type="term" value="P:triglyceride metabolic process"/>
    <property type="evidence" value="ECO:0007669"/>
    <property type="project" value="TreeGrafter"/>
</dbReference>
<comment type="caution">
    <text evidence="13">The sequence shown here is derived from an EMBL/GenBank/DDBJ whole genome shotgun (WGS) entry which is preliminary data.</text>
</comment>
<dbReference type="InterPro" id="IPR018485">
    <property type="entry name" value="FGGY_C"/>
</dbReference>
<dbReference type="FunFam" id="3.30.420.40:FF:000085">
    <property type="entry name" value="Glycerol kinase 2"/>
    <property type="match status" value="1"/>
</dbReference>
<name>A0A9N9FUX3_9GLOM</name>
<dbReference type="InterPro" id="IPR042018">
    <property type="entry name" value="GK1-3_metazoan-type"/>
</dbReference>
<dbReference type="GO" id="GO:0004370">
    <property type="term" value="F:glycerol kinase activity"/>
    <property type="evidence" value="ECO:0007669"/>
    <property type="project" value="UniProtKB-EC"/>
</dbReference>
<evidence type="ECO:0000256" key="5">
    <source>
        <dbReference type="ARBA" id="ARBA00022741"/>
    </source>
</evidence>
<dbReference type="SUPFAM" id="SSF53067">
    <property type="entry name" value="Actin-like ATPase domain"/>
    <property type="match status" value="2"/>
</dbReference>
<dbReference type="GO" id="GO:0005524">
    <property type="term" value="F:ATP binding"/>
    <property type="evidence" value="ECO:0007669"/>
    <property type="project" value="UniProtKB-KW"/>
</dbReference>
<dbReference type="CDD" id="cd07792">
    <property type="entry name" value="ASKHA_NBD_FGGY_GK1-3-like"/>
    <property type="match status" value="1"/>
</dbReference>
<dbReference type="FunFam" id="3.30.420.40:FF:000086">
    <property type="entry name" value="Glycerol kinase"/>
    <property type="match status" value="1"/>
</dbReference>
<dbReference type="GO" id="GO:0006071">
    <property type="term" value="P:glycerol metabolic process"/>
    <property type="evidence" value="ECO:0007669"/>
    <property type="project" value="UniProtKB-KW"/>
</dbReference>
<dbReference type="Gene3D" id="3.30.420.40">
    <property type="match status" value="2"/>
</dbReference>
<keyword evidence="5" id="KW-0547">Nucleotide-binding</keyword>
<comment type="similarity">
    <text evidence="2 10">Belongs to the FGGY kinase family.</text>
</comment>
<dbReference type="PIRSF" id="PIRSF000538">
    <property type="entry name" value="GlpK"/>
    <property type="match status" value="1"/>
</dbReference>
<dbReference type="InterPro" id="IPR018484">
    <property type="entry name" value="FGGY_N"/>
</dbReference>
<dbReference type="Proteomes" id="UP000789739">
    <property type="component" value="Unassembled WGS sequence"/>
</dbReference>
<evidence type="ECO:0000256" key="10">
    <source>
        <dbReference type="RuleBase" id="RU003733"/>
    </source>
</evidence>
<dbReference type="Pfam" id="PF02782">
    <property type="entry name" value="FGGY_C"/>
    <property type="match status" value="1"/>
</dbReference>
<dbReference type="PANTHER" id="PTHR10196">
    <property type="entry name" value="SUGAR KINASE"/>
    <property type="match status" value="1"/>
</dbReference>
<keyword evidence="7" id="KW-0319">Glycerol metabolism</keyword>
<gene>
    <name evidence="13" type="ORF">PBRASI_LOCUS5441</name>
</gene>
<dbReference type="EC" id="2.7.1.30" evidence="3"/>
<dbReference type="PROSITE" id="PS00445">
    <property type="entry name" value="FGGY_KINASES_2"/>
    <property type="match status" value="1"/>
</dbReference>
<evidence type="ECO:0000313" key="14">
    <source>
        <dbReference type="Proteomes" id="UP000789739"/>
    </source>
</evidence>
<dbReference type="OrthoDB" id="5422795at2759"/>
<reference evidence="13" key="1">
    <citation type="submission" date="2021-06" db="EMBL/GenBank/DDBJ databases">
        <authorList>
            <person name="Kallberg Y."/>
            <person name="Tangrot J."/>
            <person name="Rosling A."/>
        </authorList>
    </citation>
    <scope>NUCLEOTIDE SEQUENCE</scope>
    <source>
        <strain evidence="13">BR232B</strain>
    </source>
</reference>
<evidence type="ECO:0000256" key="6">
    <source>
        <dbReference type="ARBA" id="ARBA00022777"/>
    </source>
</evidence>
<keyword evidence="4 10" id="KW-0808">Transferase</keyword>
<evidence type="ECO:0000256" key="8">
    <source>
        <dbReference type="ARBA" id="ARBA00022840"/>
    </source>
</evidence>
<dbReference type="GO" id="GO:0005739">
    <property type="term" value="C:mitochondrion"/>
    <property type="evidence" value="ECO:0007669"/>
    <property type="project" value="TreeGrafter"/>
</dbReference>
<evidence type="ECO:0000313" key="13">
    <source>
        <dbReference type="EMBL" id="CAG8558027.1"/>
    </source>
</evidence>
<feature type="domain" description="Carbohydrate kinase FGGY N-terminal" evidence="11">
    <location>
        <begin position="6"/>
        <end position="258"/>
    </location>
</feature>
<dbReference type="InterPro" id="IPR043129">
    <property type="entry name" value="ATPase_NBD"/>
</dbReference>
<accession>A0A9N9FUX3</accession>
<sequence>MPSFVGSIDQGTTSSRFLIFDEHGGLITSHQLEFDQHYPQPGWIEQDPKDILQSVTTCIQECTKKFEAKGFSVKDVKAIGITNQRETTLVWDKVTGKPLYNAIVWADTRTHNLVHRLINNSEGGIDALKKICGLPLTTYFSAVKLIWMLENVPAVKEAHENGTALFGTVDTWLIWNLTGGLDGGLHITDVTNASRTMFMDIHKLEWSDESLEFFGVKSSILPRIVSSAEVYGTVKISSPLQGIPVAGILGDQQAALVGQKCFNRGDAKNTYGTGCFMLFNTGSDVVISKSGLLTTVGYKFGKQATVYALEGSIAVAGSAVKWVRDNLGIINDTPEINVLASNVEDTGGVYFVTAFSGLFAPYWRDDARGCIVGITQYTNKNHIARATLEAACFQTRAILDAMNKDSGHPIASLKVDGGLSNSDICMQIQADVLGIEVDRPAMRETTALGAAIAAGHAVGIWKSLSELDSVNAENRTVFSPKFDKEQRETKYKEWEKAVEKSLNWV</sequence>
<dbReference type="PANTHER" id="PTHR10196:SF69">
    <property type="entry name" value="GLYCEROL KINASE"/>
    <property type="match status" value="1"/>
</dbReference>
<dbReference type="InterPro" id="IPR018483">
    <property type="entry name" value="Carb_kinase_FGGY_CS"/>
</dbReference>
<evidence type="ECO:0000256" key="9">
    <source>
        <dbReference type="ARBA" id="ARBA00043149"/>
    </source>
</evidence>
<evidence type="ECO:0000259" key="11">
    <source>
        <dbReference type="Pfam" id="PF00370"/>
    </source>
</evidence>
<evidence type="ECO:0000256" key="1">
    <source>
        <dbReference type="ARBA" id="ARBA00005190"/>
    </source>
</evidence>
<keyword evidence="6 10" id="KW-0418">Kinase</keyword>
<comment type="pathway">
    <text evidence="1">Polyol metabolism; glycerol degradation via glycerol kinase pathway; sn-glycerol 3-phosphate from glycerol: step 1/1.</text>
</comment>
<dbReference type="InterPro" id="IPR000577">
    <property type="entry name" value="Carb_kinase_FGGY"/>
</dbReference>
<evidence type="ECO:0000256" key="7">
    <source>
        <dbReference type="ARBA" id="ARBA00022798"/>
    </source>
</evidence>
<proteinExistence type="inferred from homology"/>
<keyword evidence="8" id="KW-0067">ATP-binding</keyword>
<feature type="domain" description="Carbohydrate kinase FGGY C-terminal" evidence="12">
    <location>
        <begin position="268"/>
        <end position="457"/>
    </location>
</feature>
<evidence type="ECO:0000259" key="12">
    <source>
        <dbReference type="Pfam" id="PF02782"/>
    </source>
</evidence>
<evidence type="ECO:0000256" key="4">
    <source>
        <dbReference type="ARBA" id="ARBA00022679"/>
    </source>
</evidence>
<dbReference type="GO" id="GO:0046167">
    <property type="term" value="P:glycerol-3-phosphate biosynthetic process"/>
    <property type="evidence" value="ECO:0007669"/>
    <property type="project" value="TreeGrafter"/>
</dbReference>
<dbReference type="NCBIfam" id="NF000756">
    <property type="entry name" value="PRK00047.1"/>
    <property type="match status" value="1"/>
</dbReference>
<evidence type="ECO:0000256" key="3">
    <source>
        <dbReference type="ARBA" id="ARBA00012099"/>
    </source>
</evidence>
<organism evidence="13 14">
    <name type="scientific">Paraglomus brasilianum</name>
    <dbReference type="NCBI Taxonomy" id="144538"/>
    <lineage>
        <taxon>Eukaryota</taxon>
        <taxon>Fungi</taxon>
        <taxon>Fungi incertae sedis</taxon>
        <taxon>Mucoromycota</taxon>
        <taxon>Glomeromycotina</taxon>
        <taxon>Glomeromycetes</taxon>
        <taxon>Paraglomerales</taxon>
        <taxon>Paraglomeraceae</taxon>
        <taxon>Paraglomus</taxon>
    </lineage>
</organism>
<keyword evidence="14" id="KW-1185">Reference proteome</keyword>
<dbReference type="InterPro" id="IPR005999">
    <property type="entry name" value="Glycerol_kin"/>
</dbReference>